<proteinExistence type="predicted"/>
<feature type="domain" description="Probable ATP-binding protein BrxC 4th six-stranded beta-sheet" evidence="4">
    <location>
        <begin position="567"/>
        <end position="745"/>
    </location>
</feature>
<dbReference type="EMBL" id="CP000482">
    <property type="protein sequence ID" value="ABK99896.1"/>
    <property type="molecule type" value="Genomic_DNA"/>
</dbReference>
<accession>A1ARC6</accession>
<evidence type="ECO:0000313" key="6">
    <source>
        <dbReference type="Proteomes" id="UP000006732"/>
    </source>
</evidence>
<dbReference type="InterPro" id="IPR058036">
    <property type="entry name" value="BREX_BrxC_4th"/>
</dbReference>
<dbReference type="RefSeq" id="WP_011736152.1">
    <property type="nucleotide sequence ID" value="NC_008609.1"/>
</dbReference>
<evidence type="ECO:0000259" key="4">
    <source>
        <dbReference type="Pfam" id="PF25796"/>
    </source>
</evidence>
<dbReference type="InterPro" id="IPR058038">
    <property type="entry name" value="BREX_BrxC_wHTH"/>
</dbReference>
<evidence type="ECO:0000259" key="3">
    <source>
        <dbReference type="Pfam" id="PF25792"/>
    </source>
</evidence>
<feature type="domain" description="Probable ATP-binding protein BrxC alpha-helical" evidence="3">
    <location>
        <begin position="884"/>
        <end position="1005"/>
    </location>
</feature>
<evidence type="ECO:0000313" key="5">
    <source>
        <dbReference type="EMBL" id="ABK99896.1"/>
    </source>
</evidence>
<dbReference type="eggNOG" id="COG0497">
    <property type="taxonomic scope" value="Bacteria"/>
</dbReference>
<dbReference type="NCBIfam" id="NF033441">
    <property type="entry name" value="BREX_BrxC"/>
    <property type="match status" value="1"/>
</dbReference>
<sequence>MHIKNIFAKNLFRPINGVVKADQQDESVVWQELDEYVVTRELDKHFVKFFDAYLSAMDNPNDPAVAARMAVWVSGFFGSGKSHFLKILSYLLGNYQAHNSETNQNRKAVEFFEEKIADAMLQGDIKRAVASDTDVILFNIDSKADNKDGKDAILSVFLRVFNEKLGYSGDDPHIASMERYLQSKGALEKFHQAFKEASGTDWIKERDAYSFSRDEIIKALSIALEMGIESASIWFDEAEERFKINIEGFSKLVKEYLDSKGPKHRIVFLADEVGQFIGSETHLMLNLQTITEDLGRICNGRAWVIVTSQEDIDAILGEVRGSKANDFSKIQGRFYTRLSLSSTNTDEVIQARLLEKTGDARRALEELWHQKGDILKNQISFTHSATLKNYSDAKTFEENYPFAPYHFQLVQKIFESIRKAGATGMHLSRGERSMLDAFQSAAKSVSEQEIGTLVPLYEFYPAIESFLDTIVKKTIEQADDNTGLEPFDTKLLRVLFLIRYVDILKPTVDNLVTLCIDKVDADRLTIKRQIEESLQRLEKETLITSNGDLYFFLTNEERDVSREIKNVDIASSEQTKQLAELIFEEVYKGDNKFRYQVNKRDYGYNRICDGQFFGSNAGHDLTIEVITPLNDDYQAFNPAKCIMQSASTNGGSVVIKLEDSKELGRELRTLLQTDKYIRLKNDAAAPDNLKRILKDRAEQNRERKGRLIALLDTMLLESDYYAYGQTLQIKASTARNAVTEGINYLVENIFSKLGYLKIIKEEPLKEITAILKSNDIGQYSLQVEGGDANELAVKEVKQFIYLSTTNNQKVLLHELVERFARRPYGWGEWEIILLVARLFMAGDLNLMSDGAALTPKEAVDPLTKQVKWKQVTVLKRKAVGEEELKKARAIGKDIFHVIGPDSEDQLNQFLRENITAWQDSLNSFKPLAQSGRYPGSSEITNGLKLIQKLLNIHDSFEFFDAFNKAKDDLLDLSDDMQELNGFYTTQKPTWDKLQSSMDGVFKANRQELVKDADAKKSLLRMDEILKAPRPYGMIKDVDGLINAVSAVNAKCVDKERVILLSKLEEKISLVAENLEAYKATADVRNHSLKPLQDIKKQVQEEQSIPNMHYQLNKADDAVDSAMEEMEKAVEQPPKPGGGGPISPPAKPVKNVTAASCSSKSFLETEADVNEYLEALKKELMAAVQNSMRVRIK</sequence>
<dbReference type="InterPro" id="IPR058037">
    <property type="entry name" value="BREX_BrxC_helical"/>
</dbReference>
<dbReference type="Proteomes" id="UP000006732">
    <property type="component" value="Chromosome"/>
</dbReference>
<organism evidence="5 6">
    <name type="scientific">Pelobacter propionicus (strain DSM 2379 / NBRC 103807 / OttBd1)</name>
    <dbReference type="NCBI Taxonomy" id="338966"/>
    <lineage>
        <taxon>Bacteria</taxon>
        <taxon>Pseudomonadati</taxon>
        <taxon>Thermodesulfobacteriota</taxon>
        <taxon>Desulfuromonadia</taxon>
        <taxon>Desulfuromonadales</taxon>
        <taxon>Desulfuromonadaceae</taxon>
        <taxon>Pelobacter</taxon>
    </lineage>
</organism>
<keyword evidence="6" id="KW-1185">Reference proteome</keyword>
<protein>
    <submittedName>
        <fullName evidence="5">ATPase-like protein</fullName>
    </submittedName>
</protein>
<evidence type="ECO:0000259" key="2">
    <source>
        <dbReference type="Pfam" id="PF25791"/>
    </source>
</evidence>
<dbReference type="InterPro" id="IPR047679">
    <property type="entry name" value="BREX_BrxC"/>
</dbReference>
<dbReference type="KEGG" id="ppd:Ppro_2289"/>
<dbReference type="OrthoDB" id="3201900at2"/>
<gene>
    <name evidence="5" type="ordered locus">Ppro_2289</name>
</gene>
<dbReference type="STRING" id="338966.Ppro_2289"/>
<reference evidence="5 6" key="1">
    <citation type="submission" date="2006-10" db="EMBL/GenBank/DDBJ databases">
        <title>Complete sequence of chromosome of Pelobacter propionicus DSM 2379.</title>
        <authorList>
            <consortium name="US DOE Joint Genome Institute"/>
            <person name="Copeland A."/>
            <person name="Lucas S."/>
            <person name="Lapidus A."/>
            <person name="Barry K."/>
            <person name="Detter J.C."/>
            <person name="Glavina del Rio T."/>
            <person name="Hammon N."/>
            <person name="Israni S."/>
            <person name="Dalin E."/>
            <person name="Tice H."/>
            <person name="Pitluck S."/>
            <person name="Saunders E."/>
            <person name="Brettin T."/>
            <person name="Bruce D."/>
            <person name="Han C."/>
            <person name="Tapia R."/>
            <person name="Schmutz J."/>
            <person name="Larimer F."/>
            <person name="Land M."/>
            <person name="Hauser L."/>
            <person name="Kyrpides N."/>
            <person name="Kim E."/>
            <person name="Lovley D."/>
            <person name="Richardson P."/>
        </authorList>
    </citation>
    <scope>NUCLEOTIDE SEQUENCE [LARGE SCALE GENOMIC DNA]</scope>
    <source>
        <strain evidence="6">DSM 2379 / NBRC 103807 / OttBd1</strain>
    </source>
</reference>
<evidence type="ECO:0000256" key="1">
    <source>
        <dbReference type="SAM" id="MobiDB-lite"/>
    </source>
</evidence>
<dbReference type="Pfam" id="PF25796">
    <property type="entry name" value="BREX_BrxC_4th"/>
    <property type="match status" value="1"/>
</dbReference>
<dbReference type="Pfam" id="PF25792">
    <property type="entry name" value="BREX_BrxC_helical"/>
    <property type="match status" value="1"/>
</dbReference>
<dbReference type="Pfam" id="PF25791">
    <property type="entry name" value="WHD_BREX_BrxC"/>
    <property type="match status" value="1"/>
</dbReference>
<feature type="region of interest" description="Disordered" evidence="1">
    <location>
        <begin position="1128"/>
        <end position="1149"/>
    </location>
</feature>
<dbReference type="AlphaFoldDB" id="A1ARC6"/>
<dbReference type="HOGENOM" id="CLU_007924_0_0_7"/>
<name>A1ARC6_PELPD</name>
<feature type="domain" description="Probable ATP-binding protein BrxC winged helix-turn-helix" evidence="2">
    <location>
        <begin position="752"/>
        <end position="877"/>
    </location>
</feature>